<dbReference type="InterPro" id="IPR024524">
    <property type="entry name" value="DUF3800"/>
</dbReference>
<protein>
    <recommendedName>
        <fullName evidence="3">DUF3800 domain-containing protein</fullName>
    </recommendedName>
</protein>
<comment type="caution">
    <text evidence="1">The sequence shown here is derived from an EMBL/GenBank/DDBJ whole genome shotgun (WGS) entry which is preliminary data.</text>
</comment>
<proteinExistence type="predicted"/>
<dbReference type="EMBL" id="NCEB01000007">
    <property type="protein sequence ID" value="OYX34760.1"/>
    <property type="molecule type" value="Genomic_DNA"/>
</dbReference>
<dbReference type="Proteomes" id="UP000215595">
    <property type="component" value="Unassembled WGS sequence"/>
</dbReference>
<sequence length="203" mass="23458">MLVYIDESGDAGFRVEQGSSPVFVAAMVIFEDAEDAAFTRRLIEGSAARLIHKGEFKFSKTRTDVRDRFFRAVAAGPFRVRAIVVQKDVIRSDHLRSDKESFYEFFVKQMLRNDGGRLSDAKVIIDGSGDREFRKKLSTAVRKKMREGAVRDCRFSDSRTDPLIQLADMCAGAVHRSFRTDRRDAHRWRDMLRPRLDDVWTFR</sequence>
<name>A0A258FQ88_9CAUL</name>
<evidence type="ECO:0000313" key="2">
    <source>
        <dbReference type="Proteomes" id="UP000215595"/>
    </source>
</evidence>
<dbReference type="AlphaFoldDB" id="A0A258FQ88"/>
<gene>
    <name evidence="1" type="ORF">B7Z01_04245</name>
</gene>
<evidence type="ECO:0000313" key="1">
    <source>
        <dbReference type="EMBL" id="OYX34760.1"/>
    </source>
</evidence>
<accession>A0A258FQ88</accession>
<organism evidence="1 2">
    <name type="scientific">Brevundimonas subvibrioides</name>
    <dbReference type="NCBI Taxonomy" id="74313"/>
    <lineage>
        <taxon>Bacteria</taxon>
        <taxon>Pseudomonadati</taxon>
        <taxon>Pseudomonadota</taxon>
        <taxon>Alphaproteobacteria</taxon>
        <taxon>Caulobacterales</taxon>
        <taxon>Caulobacteraceae</taxon>
        <taxon>Brevundimonas</taxon>
    </lineage>
</organism>
<evidence type="ECO:0008006" key="3">
    <source>
        <dbReference type="Google" id="ProtNLM"/>
    </source>
</evidence>
<reference evidence="1 2" key="1">
    <citation type="submission" date="2017-03" db="EMBL/GenBank/DDBJ databases">
        <title>Lifting the veil on microbial sulfur biogeochemistry in mining wastewaters.</title>
        <authorList>
            <person name="Kantor R.S."/>
            <person name="Colenbrander Nelson T."/>
            <person name="Marshall S."/>
            <person name="Bennett D."/>
            <person name="Apte S."/>
            <person name="Camacho D."/>
            <person name="Thomas B.C."/>
            <person name="Warren L.A."/>
            <person name="Banfield J.F."/>
        </authorList>
    </citation>
    <scope>NUCLEOTIDE SEQUENCE [LARGE SCALE GENOMIC DNA]</scope>
    <source>
        <strain evidence="1">32-69-9</strain>
    </source>
</reference>
<dbReference type="Pfam" id="PF12686">
    <property type="entry name" value="DUF3800"/>
    <property type="match status" value="1"/>
</dbReference>